<organism evidence="8 9">
    <name type="scientific">Marasmius oreades</name>
    <name type="common">fairy-ring Marasmius</name>
    <dbReference type="NCBI Taxonomy" id="181124"/>
    <lineage>
        <taxon>Eukaryota</taxon>
        <taxon>Fungi</taxon>
        <taxon>Dikarya</taxon>
        <taxon>Basidiomycota</taxon>
        <taxon>Agaricomycotina</taxon>
        <taxon>Agaricomycetes</taxon>
        <taxon>Agaricomycetidae</taxon>
        <taxon>Agaricales</taxon>
        <taxon>Marasmiineae</taxon>
        <taxon>Marasmiaceae</taxon>
        <taxon>Marasmius</taxon>
    </lineage>
</organism>
<proteinExistence type="inferred from homology"/>
<dbReference type="RefSeq" id="XP_043011276.1">
    <property type="nucleotide sequence ID" value="XM_043150189.1"/>
</dbReference>
<comment type="similarity">
    <text evidence="2 7">Belongs to the fungal hydrophobin family.</text>
</comment>
<comment type="subunit">
    <text evidence="6">Self-assembles to form functional amyloid fibrils called rodlets. Self-assembly into fibrillar rodlets occurs spontaneously at hydrophobic:hydrophilic interfaces and the rodlets further associate laterally to form amphipathic monolayers.</text>
</comment>
<evidence type="ECO:0000313" key="9">
    <source>
        <dbReference type="Proteomes" id="UP001049176"/>
    </source>
</evidence>
<keyword evidence="9" id="KW-1185">Reference proteome</keyword>
<dbReference type="OrthoDB" id="4225815at2759"/>
<dbReference type="GO" id="GO:0009277">
    <property type="term" value="C:fungal-type cell wall"/>
    <property type="evidence" value="ECO:0007669"/>
    <property type="project" value="InterPro"/>
</dbReference>
<evidence type="ECO:0000256" key="4">
    <source>
        <dbReference type="ARBA" id="ARBA00022525"/>
    </source>
</evidence>
<dbReference type="AlphaFoldDB" id="A0A9P7S4Y3"/>
<evidence type="ECO:0000256" key="1">
    <source>
        <dbReference type="ARBA" id="ARBA00004191"/>
    </source>
</evidence>
<dbReference type="EMBL" id="CM032183">
    <property type="protein sequence ID" value="KAG7094806.1"/>
    <property type="molecule type" value="Genomic_DNA"/>
</dbReference>
<feature type="chain" id="PRO_5040539329" description="Hydrophobin" evidence="7">
    <location>
        <begin position="19"/>
        <end position="110"/>
    </location>
</feature>
<dbReference type="GeneID" id="66074696"/>
<feature type="signal peptide" evidence="7">
    <location>
        <begin position="1"/>
        <end position="18"/>
    </location>
</feature>
<evidence type="ECO:0000256" key="6">
    <source>
        <dbReference type="ARBA" id="ARBA00093546"/>
    </source>
</evidence>
<dbReference type="CDD" id="cd23507">
    <property type="entry name" value="hydrophobin_I"/>
    <property type="match status" value="1"/>
</dbReference>
<keyword evidence="5 7" id="KW-1015">Disulfide bond</keyword>
<comment type="subcellular location">
    <subcellularLocation>
        <location evidence="1 7">Secreted</location>
        <location evidence="1 7">Cell wall</location>
    </subcellularLocation>
</comment>
<name>A0A9P7S4Y3_9AGAR</name>
<dbReference type="Proteomes" id="UP001049176">
    <property type="component" value="Chromosome 3"/>
</dbReference>
<dbReference type="KEGG" id="more:E1B28_005620"/>
<dbReference type="GO" id="GO:0005199">
    <property type="term" value="F:structural constituent of cell wall"/>
    <property type="evidence" value="ECO:0007669"/>
    <property type="project" value="InterPro"/>
</dbReference>
<gene>
    <name evidence="8" type="ORF">E1B28_005620</name>
</gene>
<dbReference type="Pfam" id="PF01185">
    <property type="entry name" value="Hydrophobin"/>
    <property type="match status" value="1"/>
</dbReference>
<comment type="caution">
    <text evidence="8">The sequence shown here is derived from an EMBL/GenBank/DDBJ whole genome shotgun (WGS) entry which is preliminary data.</text>
</comment>
<evidence type="ECO:0000313" key="8">
    <source>
        <dbReference type="EMBL" id="KAG7094806.1"/>
    </source>
</evidence>
<keyword evidence="4 7" id="KW-0964">Secreted</keyword>
<accession>A0A9P7S4Y3</accession>
<dbReference type="SMART" id="SM00075">
    <property type="entry name" value="HYDRO"/>
    <property type="match status" value="1"/>
</dbReference>
<keyword evidence="7" id="KW-0732">Signal</keyword>
<evidence type="ECO:0000256" key="3">
    <source>
        <dbReference type="ARBA" id="ARBA00022512"/>
    </source>
</evidence>
<protein>
    <recommendedName>
        <fullName evidence="7">Hydrophobin</fullName>
    </recommendedName>
</protein>
<evidence type="ECO:0000256" key="2">
    <source>
        <dbReference type="ARBA" id="ARBA00010446"/>
    </source>
</evidence>
<reference evidence="8" key="1">
    <citation type="journal article" date="2021" name="Genome Biol. Evol.">
        <title>The assembled and annotated genome of the fairy-ring fungus Marasmius oreades.</title>
        <authorList>
            <person name="Hiltunen M."/>
            <person name="Ament-Velasquez S.L."/>
            <person name="Johannesson H."/>
        </authorList>
    </citation>
    <scope>NUCLEOTIDE SEQUENCE</scope>
    <source>
        <strain evidence="8">03SP1</strain>
    </source>
</reference>
<evidence type="ECO:0000256" key="5">
    <source>
        <dbReference type="ARBA" id="ARBA00023157"/>
    </source>
</evidence>
<dbReference type="InterPro" id="IPR001338">
    <property type="entry name" value="Class_I_Hydrophobin"/>
</dbReference>
<sequence length="110" mass="11072">MRFKSFLVASALASLAVATPVPTDQPAGQCNNNDSVNCCNEVTSLKDNPEVGGLLGLLGIVLHDVTTLIGLGCSPITIVGGNGVCSSQTVCCENNALGGLISIGCIVIVL</sequence>
<keyword evidence="3 7" id="KW-0134">Cell wall</keyword>
<evidence type="ECO:0000256" key="7">
    <source>
        <dbReference type="RuleBase" id="RU365009"/>
    </source>
</evidence>